<dbReference type="GO" id="GO:0006635">
    <property type="term" value="P:fatty acid beta-oxidation"/>
    <property type="evidence" value="ECO:0007669"/>
    <property type="project" value="TreeGrafter"/>
</dbReference>
<dbReference type="KEGG" id="osg:BST96_16530"/>
<dbReference type="Pfam" id="PF00378">
    <property type="entry name" value="ECH_1"/>
    <property type="match status" value="1"/>
</dbReference>
<dbReference type="GO" id="GO:0003824">
    <property type="term" value="F:catalytic activity"/>
    <property type="evidence" value="ECO:0007669"/>
    <property type="project" value="UniProtKB-ARBA"/>
</dbReference>
<dbReference type="STRING" id="716816.BST96_16530"/>
<dbReference type="InterPro" id="IPR029045">
    <property type="entry name" value="ClpP/crotonase-like_dom_sf"/>
</dbReference>
<protein>
    <recommendedName>
        <fullName evidence="4">Enoyl-CoA hydratase</fullName>
    </recommendedName>
</protein>
<evidence type="ECO:0008006" key="4">
    <source>
        <dbReference type="Google" id="ProtNLM"/>
    </source>
</evidence>
<organism evidence="2 3">
    <name type="scientific">Oceanicoccus sagamiensis</name>
    <dbReference type="NCBI Taxonomy" id="716816"/>
    <lineage>
        <taxon>Bacteria</taxon>
        <taxon>Pseudomonadati</taxon>
        <taxon>Pseudomonadota</taxon>
        <taxon>Gammaproteobacteria</taxon>
        <taxon>Cellvibrionales</taxon>
        <taxon>Spongiibacteraceae</taxon>
        <taxon>Oceanicoccus</taxon>
    </lineage>
</organism>
<name>A0A1X9NJC2_9GAMM</name>
<comment type="similarity">
    <text evidence="1">Belongs to the enoyl-CoA hydratase/isomerase family.</text>
</comment>
<keyword evidence="3" id="KW-1185">Reference proteome</keyword>
<evidence type="ECO:0000313" key="3">
    <source>
        <dbReference type="Proteomes" id="UP000193450"/>
    </source>
</evidence>
<dbReference type="Gene3D" id="3.90.226.10">
    <property type="entry name" value="2-enoyl-CoA Hydratase, Chain A, domain 1"/>
    <property type="match status" value="1"/>
</dbReference>
<dbReference type="PANTHER" id="PTHR11941">
    <property type="entry name" value="ENOYL-COA HYDRATASE-RELATED"/>
    <property type="match status" value="1"/>
</dbReference>
<sequence>MVQQGDYDLGLPEINLGLLGGAGGTQRLPRLIGQSKALEMELLGQTISPAQAVQWGIAMECVEGDVVARSIEIANKLATKDPRASAHIKQLIRGSADWELEEGLAKERTLFCDLMVAPDSLQAMKDFVENDGDIRDEDCR</sequence>
<dbReference type="AlphaFoldDB" id="A0A1X9NJC2"/>
<evidence type="ECO:0000256" key="1">
    <source>
        <dbReference type="ARBA" id="ARBA00005254"/>
    </source>
</evidence>
<evidence type="ECO:0000313" key="2">
    <source>
        <dbReference type="EMBL" id="ARN75569.1"/>
    </source>
</evidence>
<gene>
    <name evidence="2" type="ORF">BST96_16530</name>
</gene>
<dbReference type="EMBL" id="CP019343">
    <property type="protein sequence ID" value="ARN75569.1"/>
    <property type="molecule type" value="Genomic_DNA"/>
</dbReference>
<dbReference type="InterPro" id="IPR001753">
    <property type="entry name" value="Enoyl-CoA_hydra/iso"/>
</dbReference>
<dbReference type="SUPFAM" id="SSF52096">
    <property type="entry name" value="ClpP/crotonase"/>
    <property type="match status" value="1"/>
</dbReference>
<proteinExistence type="inferred from homology"/>
<reference evidence="2 3" key="1">
    <citation type="submission" date="2016-11" db="EMBL/GenBank/DDBJ databases">
        <title>Trade-off between light-utilization and light-protection in marine flavobacteria.</title>
        <authorList>
            <person name="Kumagai Y."/>
        </authorList>
    </citation>
    <scope>NUCLEOTIDE SEQUENCE [LARGE SCALE GENOMIC DNA]</scope>
    <source>
        <strain evidence="2 3">NBRC 107125</strain>
    </source>
</reference>
<dbReference type="PANTHER" id="PTHR11941:SF54">
    <property type="entry name" value="ENOYL-COA HYDRATASE, MITOCHONDRIAL"/>
    <property type="match status" value="1"/>
</dbReference>
<accession>A0A1X9NJC2</accession>
<dbReference type="Proteomes" id="UP000193450">
    <property type="component" value="Chromosome"/>
</dbReference>